<dbReference type="GO" id="GO:0005730">
    <property type="term" value="C:nucleolus"/>
    <property type="evidence" value="ECO:0007669"/>
    <property type="project" value="UniProtKB-SubCell"/>
</dbReference>
<feature type="region of interest" description="Disordered" evidence="16">
    <location>
        <begin position="55"/>
        <end position="87"/>
    </location>
</feature>
<gene>
    <name evidence="15" type="primary">PIF1</name>
    <name evidence="18" type="ORF">RIB2604_00402400</name>
</gene>
<evidence type="ECO:0000256" key="1">
    <source>
        <dbReference type="ARBA" id="ARBA00001946"/>
    </source>
</evidence>
<dbReference type="SUPFAM" id="SSF52540">
    <property type="entry name" value="P-loop containing nucleoside triphosphate hydrolases"/>
    <property type="match status" value="2"/>
</dbReference>
<evidence type="ECO:0000313" key="19">
    <source>
        <dbReference type="Proteomes" id="UP000075230"/>
    </source>
</evidence>
<dbReference type="InterPro" id="IPR049163">
    <property type="entry name" value="Pif1-like_2B_dom"/>
</dbReference>
<evidence type="ECO:0000256" key="10">
    <source>
        <dbReference type="ARBA" id="ARBA00023172"/>
    </source>
</evidence>
<dbReference type="GO" id="GO:0006310">
    <property type="term" value="P:DNA recombination"/>
    <property type="evidence" value="ECO:0007669"/>
    <property type="project" value="UniProtKB-UniRule"/>
</dbReference>
<evidence type="ECO:0000256" key="5">
    <source>
        <dbReference type="ARBA" id="ARBA00022801"/>
    </source>
</evidence>
<keyword evidence="7 15" id="KW-0067">ATP-binding</keyword>
<dbReference type="GO" id="GO:0000723">
    <property type="term" value="P:telomere maintenance"/>
    <property type="evidence" value="ECO:0007669"/>
    <property type="project" value="InterPro"/>
</dbReference>
<dbReference type="GO" id="GO:0005524">
    <property type="term" value="F:ATP binding"/>
    <property type="evidence" value="ECO:0007669"/>
    <property type="project" value="UniProtKB-UniRule"/>
</dbReference>
<keyword evidence="12 15" id="KW-0413">Isomerase</keyword>
<evidence type="ECO:0000256" key="8">
    <source>
        <dbReference type="ARBA" id="ARBA00023125"/>
    </source>
</evidence>
<dbReference type="FunFam" id="3.40.50.300:FF:001226">
    <property type="entry name" value="ATP-dependent DNA helicase PIF1"/>
    <property type="match status" value="1"/>
</dbReference>
<evidence type="ECO:0000256" key="13">
    <source>
        <dbReference type="ARBA" id="ARBA00023242"/>
    </source>
</evidence>
<dbReference type="GO" id="GO:0003697">
    <property type="term" value="F:single-stranded DNA binding"/>
    <property type="evidence" value="ECO:0007669"/>
    <property type="project" value="UniProtKB-ARBA"/>
</dbReference>
<feature type="compositionally biased region" description="Pro residues" evidence="16">
    <location>
        <begin position="127"/>
        <end position="147"/>
    </location>
</feature>
<dbReference type="CDD" id="cd18809">
    <property type="entry name" value="SF1_C_RecD"/>
    <property type="match status" value="1"/>
</dbReference>
<dbReference type="EC" id="5.6.2.3" evidence="15"/>
<feature type="domain" description="AAA+ ATPase" evidence="17">
    <location>
        <begin position="301"/>
        <end position="494"/>
    </location>
</feature>
<evidence type="ECO:0000256" key="3">
    <source>
        <dbReference type="ARBA" id="ARBA00022741"/>
    </source>
</evidence>
<dbReference type="InterPro" id="IPR051055">
    <property type="entry name" value="PIF1_helicase"/>
</dbReference>
<feature type="compositionally biased region" description="Polar residues" evidence="16">
    <location>
        <begin position="58"/>
        <end position="75"/>
    </location>
</feature>
<dbReference type="HAMAP" id="MF_03176">
    <property type="entry name" value="PIF1"/>
    <property type="match status" value="1"/>
</dbReference>
<evidence type="ECO:0000259" key="17">
    <source>
        <dbReference type="SMART" id="SM00382"/>
    </source>
</evidence>
<feature type="DNA-binding region" evidence="15">
    <location>
        <begin position="725"/>
        <end position="744"/>
    </location>
</feature>
<reference evidence="19" key="2">
    <citation type="submission" date="2016-02" db="EMBL/GenBank/DDBJ databases">
        <title>Genome sequencing of Aspergillus luchuensis NBRC 4314.</title>
        <authorList>
            <person name="Yamada O."/>
        </authorList>
    </citation>
    <scope>NUCLEOTIDE SEQUENCE [LARGE SCALE GENOMIC DNA]</scope>
    <source>
        <strain evidence="19">RIB 2604</strain>
    </source>
</reference>
<dbReference type="GO" id="GO:0005739">
    <property type="term" value="C:mitochondrion"/>
    <property type="evidence" value="ECO:0007669"/>
    <property type="project" value="UniProtKB-SubCell"/>
</dbReference>
<dbReference type="SMART" id="SM00382">
    <property type="entry name" value="AAA"/>
    <property type="match status" value="1"/>
</dbReference>
<feature type="compositionally biased region" description="Gly residues" evidence="16">
    <location>
        <begin position="777"/>
        <end position="789"/>
    </location>
</feature>
<dbReference type="PANTHER" id="PTHR47642">
    <property type="entry name" value="ATP-DEPENDENT DNA HELICASE"/>
    <property type="match status" value="1"/>
</dbReference>
<dbReference type="PANTHER" id="PTHR47642:SF5">
    <property type="entry name" value="ATP-DEPENDENT DNA HELICASE"/>
    <property type="match status" value="1"/>
</dbReference>
<dbReference type="InterPro" id="IPR003593">
    <property type="entry name" value="AAA+_ATPase"/>
</dbReference>
<dbReference type="Pfam" id="PF05970">
    <property type="entry name" value="PIF1"/>
    <property type="match status" value="1"/>
</dbReference>
<comment type="catalytic activity">
    <reaction evidence="14 15">
        <text>ATP + H2O = ADP + phosphate + H(+)</text>
        <dbReference type="Rhea" id="RHEA:13065"/>
        <dbReference type="ChEBI" id="CHEBI:15377"/>
        <dbReference type="ChEBI" id="CHEBI:15378"/>
        <dbReference type="ChEBI" id="CHEBI:30616"/>
        <dbReference type="ChEBI" id="CHEBI:43474"/>
        <dbReference type="ChEBI" id="CHEBI:456216"/>
        <dbReference type="EC" id="5.6.2.3"/>
    </reaction>
</comment>
<evidence type="ECO:0000256" key="4">
    <source>
        <dbReference type="ARBA" id="ARBA00022763"/>
    </source>
</evidence>
<comment type="similarity">
    <text evidence="15">Belongs to the helicase family. PIF1 subfamily.</text>
</comment>
<evidence type="ECO:0000256" key="15">
    <source>
        <dbReference type="HAMAP-Rule" id="MF_03176"/>
    </source>
</evidence>
<evidence type="ECO:0000256" key="6">
    <source>
        <dbReference type="ARBA" id="ARBA00022806"/>
    </source>
</evidence>
<dbReference type="InterPro" id="IPR048293">
    <property type="entry name" value="PIF1_RRM3_pfh1"/>
</dbReference>
<dbReference type="InterPro" id="IPR010285">
    <property type="entry name" value="DNA_helicase_pif1-like_DEAD"/>
</dbReference>
<comment type="cofactor">
    <cofactor evidence="1 15">
        <name>Mg(2+)</name>
        <dbReference type="ChEBI" id="CHEBI:18420"/>
    </cofactor>
</comment>
<evidence type="ECO:0000256" key="14">
    <source>
        <dbReference type="ARBA" id="ARBA00048954"/>
    </source>
</evidence>
<dbReference type="InterPro" id="IPR027417">
    <property type="entry name" value="P-loop_NTPase"/>
</dbReference>
<keyword evidence="6 15" id="KW-0347">Helicase</keyword>
<dbReference type="Pfam" id="PF21530">
    <property type="entry name" value="Pif1_2B_dom"/>
    <property type="match status" value="1"/>
</dbReference>
<dbReference type="GO" id="GO:0006281">
    <property type="term" value="P:DNA repair"/>
    <property type="evidence" value="ECO:0007669"/>
    <property type="project" value="UniProtKB-UniRule"/>
</dbReference>
<feature type="compositionally biased region" description="Acidic residues" evidence="16">
    <location>
        <begin position="108"/>
        <end position="126"/>
    </location>
</feature>
<name>A0A146EZ32_ASPKA</name>
<keyword evidence="9 15" id="KW-0496">Mitochondrion</keyword>
<dbReference type="GO" id="GO:0016887">
    <property type="term" value="F:ATP hydrolysis activity"/>
    <property type="evidence" value="ECO:0007669"/>
    <property type="project" value="RHEA"/>
</dbReference>
<evidence type="ECO:0000256" key="9">
    <source>
        <dbReference type="ARBA" id="ARBA00023128"/>
    </source>
</evidence>
<evidence type="ECO:0000256" key="12">
    <source>
        <dbReference type="ARBA" id="ARBA00023235"/>
    </source>
</evidence>
<feature type="region of interest" description="Disordered" evidence="16">
    <location>
        <begin position="104"/>
        <end position="252"/>
    </location>
</feature>
<keyword evidence="4 15" id="KW-0227">DNA damage</keyword>
<dbReference type="AlphaFoldDB" id="A0A146EZ32"/>
<evidence type="ECO:0000256" key="11">
    <source>
        <dbReference type="ARBA" id="ARBA00023204"/>
    </source>
</evidence>
<keyword evidence="13 15" id="KW-0539">Nucleus</keyword>
<keyword evidence="5 15" id="KW-0378">Hydrolase</keyword>
<evidence type="ECO:0000256" key="2">
    <source>
        <dbReference type="ARBA" id="ARBA00004604"/>
    </source>
</evidence>
<dbReference type="VEuPathDB" id="FungiDB:ASPFODRAFT_686495"/>
<keyword evidence="10 15" id="KW-0233">DNA recombination</keyword>
<comment type="subunit">
    <text evidence="15">Monomer.</text>
</comment>
<keyword evidence="8 15" id="KW-0238">DNA-binding</keyword>
<evidence type="ECO:0000313" key="18">
    <source>
        <dbReference type="EMBL" id="GAT19304.1"/>
    </source>
</evidence>
<dbReference type="Proteomes" id="UP000075230">
    <property type="component" value="Unassembled WGS sequence"/>
</dbReference>
<dbReference type="Gene3D" id="3.40.50.300">
    <property type="entry name" value="P-loop containing nucleotide triphosphate hydrolases"/>
    <property type="match status" value="1"/>
</dbReference>
<sequence>MYLSRHRASTPGILRQFLLNGPIIKSPTASTRYSASRTSPVGEEAVMFKKAVKEHSVASATPLQSTLTRSNNGNASMRPPPPSAGVKRKIETATVRESNLGSLHDGVYFDENDFDDDDDLDFEEPDPFIPPAPITRPSVPKPEPPKYPSLHGIPAQDEEISIVDLTSPSKAAAEVKYPDLPPVPDESVPPSSSIQIPWSSSPPSHFQPPTRKPRTLPWLKDEPEPEPEPPSLKPQTPMRPKQTAPWNKSASAIKDEQRELRRQNKTMKAQAGGQMHNPRTKVASIFLSDEQRHVLDAVVQQGKSIFFTGSAGTGKSVLMREIIKKLRDKYKKEPDRVAVTASTGLAACNIEGVTLHSFAGIGLGKEPVPELVKKIKKNQKARNRWMRTKVLIVDEVSMVDGDLFDKLEEIARRIRNNGRPFGGIQLVVTGDFFQLPPVPEGSNREAKFAFAAATWNTSIQHTILLTHIFRQRDPEFADMLNELRLGKISPRTIDTFKQLSRPLDFHDSLEATELFPTRQEVESANGARMSRLSGETMTFNAVDSGTIQDPQFRERLLANCMAPPVIHLKKGAQVMLIKNMEDTLVNGSIGRVVAFMDEATFDYYIDNENEFSGAGGSGNNSDDEIMARARKKLKPMAANKDASGPGGITLTRKWPLVCFVQPDGTERHLLCQPETWKIELPNGEVQAQRQQVPLILAWALSIHKAQGQTLQRVKVDLGRVFEKGQAYVALSRATSKAGLQVMRFEARKVMVHPKVTDFYSKLVSISDVMKTSKKSKSGGGNGGGGGGGGDPEDDFEQDYLEHLYG</sequence>
<evidence type="ECO:0000256" key="16">
    <source>
        <dbReference type="SAM" id="MobiDB-lite"/>
    </source>
</evidence>
<dbReference type="EMBL" id="BCWF01000004">
    <property type="protein sequence ID" value="GAT19304.1"/>
    <property type="molecule type" value="Genomic_DNA"/>
</dbReference>
<dbReference type="GO" id="GO:0043139">
    <property type="term" value="F:5'-3' DNA helicase activity"/>
    <property type="evidence" value="ECO:0007669"/>
    <property type="project" value="UniProtKB-UniRule"/>
</dbReference>
<evidence type="ECO:0000256" key="7">
    <source>
        <dbReference type="ARBA" id="ARBA00022840"/>
    </source>
</evidence>
<proteinExistence type="inferred from homology"/>
<reference evidence="18 19" key="1">
    <citation type="journal article" date="2016" name="DNA Res.">
        <title>Genome sequence of Aspergillus luchuensis NBRC 4314.</title>
        <authorList>
            <person name="Yamada O."/>
            <person name="Machida M."/>
            <person name="Hosoyama A."/>
            <person name="Goto M."/>
            <person name="Takahashi T."/>
            <person name="Futagami T."/>
            <person name="Yamagata Y."/>
            <person name="Takeuchi M."/>
            <person name="Kobayashi T."/>
            <person name="Koike H."/>
            <person name="Abe K."/>
            <person name="Asai K."/>
            <person name="Arita M."/>
            <person name="Fujita N."/>
            <person name="Fukuda K."/>
            <person name="Higa K."/>
            <person name="Horikawa H."/>
            <person name="Ishikawa T."/>
            <person name="Jinno K."/>
            <person name="Kato Y."/>
            <person name="Kirimura K."/>
            <person name="Mizutani O."/>
            <person name="Nakasone K."/>
            <person name="Sano M."/>
            <person name="Shiraishi Y."/>
            <person name="Tsukahara M."/>
            <person name="Gomi K."/>
        </authorList>
    </citation>
    <scope>NUCLEOTIDE SEQUENCE [LARGE SCALE GENOMIC DNA]</scope>
    <source>
        <strain evidence="18 19">RIB 2604</strain>
    </source>
</reference>
<dbReference type="CDD" id="cd18037">
    <property type="entry name" value="DEXSc_Pif1_like"/>
    <property type="match status" value="1"/>
</dbReference>
<comment type="subcellular location">
    <subcellularLocation>
        <location evidence="2">Nucleus</location>
        <location evidence="2">Nucleolus</location>
    </subcellularLocation>
    <subcellularLocation>
        <location evidence="15">Nucleus</location>
    </subcellularLocation>
    <subcellularLocation>
        <location evidence="15">Mitochondrion</location>
    </subcellularLocation>
</comment>
<feature type="binding site" evidence="15">
    <location>
        <begin position="309"/>
        <end position="316"/>
    </location>
    <ligand>
        <name>ATP</name>
        <dbReference type="ChEBI" id="CHEBI:30616"/>
    </ligand>
</feature>
<protein>
    <recommendedName>
        <fullName evidence="15">ATP-dependent DNA helicase PIF1</fullName>
        <ecNumber evidence="15">5.6.2.3</ecNumber>
    </recommendedName>
    <alternativeName>
        <fullName evidence="15">DNA 5'-3' helicase PIF1</fullName>
    </alternativeName>
    <alternativeName>
        <fullName evidence="15">DNA repair and recombination helicase PIF1</fullName>
    </alternativeName>
</protein>
<keyword evidence="11 15" id="KW-0234">DNA repair</keyword>
<comment type="caution">
    <text evidence="18">The sequence shown here is derived from an EMBL/GenBank/DDBJ whole genome shotgun (WGS) entry which is preliminary data.</text>
</comment>
<feature type="compositionally biased region" description="Low complexity" evidence="16">
    <location>
        <begin position="185"/>
        <end position="204"/>
    </location>
</feature>
<feature type="region of interest" description="Disordered" evidence="16">
    <location>
        <begin position="770"/>
        <end position="805"/>
    </location>
</feature>
<comment type="function">
    <text evidence="15">DNA-dependent ATPase and 5'-3' DNA helicase required for the maintenance of both mitochondrial and nuclear genome stability.</text>
</comment>
<keyword evidence="3 15" id="KW-0547">Nucleotide-binding</keyword>
<organism evidence="18 19">
    <name type="scientific">Aspergillus kawachii</name>
    <name type="common">White koji mold</name>
    <name type="synonym">Aspergillus awamori var. kawachi</name>
    <dbReference type="NCBI Taxonomy" id="1069201"/>
    <lineage>
        <taxon>Eukaryota</taxon>
        <taxon>Fungi</taxon>
        <taxon>Dikarya</taxon>
        <taxon>Ascomycota</taxon>
        <taxon>Pezizomycotina</taxon>
        <taxon>Eurotiomycetes</taxon>
        <taxon>Eurotiomycetidae</taxon>
        <taxon>Eurotiales</taxon>
        <taxon>Aspergillaceae</taxon>
        <taxon>Aspergillus</taxon>
        <taxon>Aspergillus subgen. Circumdati</taxon>
    </lineage>
</organism>
<accession>A0A146EZ32</accession>